<feature type="region of interest" description="Disordered" evidence="1">
    <location>
        <begin position="177"/>
        <end position="199"/>
    </location>
</feature>
<gene>
    <name evidence="2" type="ORF">UT61_C0062G0015</name>
</gene>
<sequence length="199" mass="22493">MPEAGFDKNLNVPRSGGNYTKLSSKGEKIKFLIANTPHYETKHWTGERESVLCEKYNSPDKNKSCDLCDQWKVLVEAAGEDKKELEVANKLKPQVTFFYPILNLADNSPVIFQTAPSVHWTIVGYKEDGVDVFACAWSVERTEDPGNYYVIRRLDAVKLDEEQEAALQKAKEIKLSKGKLSQTVVDEDPPVPEDDEEQV</sequence>
<organism evidence="2 3">
    <name type="scientific">Candidatus Woesebacteria bacterium GW2011_GWA1_39_8</name>
    <dbReference type="NCBI Taxonomy" id="1618552"/>
    <lineage>
        <taxon>Bacteria</taxon>
        <taxon>Candidatus Woeseibacteriota</taxon>
    </lineage>
</organism>
<dbReference type="EMBL" id="LBXL01000062">
    <property type="protein sequence ID" value="KKR27915.1"/>
    <property type="molecule type" value="Genomic_DNA"/>
</dbReference>
<reference evidence="2 3" key="1">
    <citation type="journal article" date="2015" name="Nature">
        <title>rRNA introns, odd ribosomes, and small enigmatic genomes across a large radiation of phyla.</title>
        <authorList>
            <person name="Brown C.T."/>
            <person name="Hug L.A."/>
            <person name="Thomas B.C."/>
            <person name="Sharon I."/>
            <person name="Castelle C.J."/>
            <person name="Singh A."/>
            <person name="Wilkins M.J."/>
            <person name="Williams K.H."/>
            <person name="Banfield J.F."/>
        </authorList>
    </citation>
    <scope>NUCLEOTIDE SEQUENCE [LARGE SCALE GENOMIC DNA]</scope>
</reference>
<accession>A0A0G0RZQ3</accession>
<comment type="caution">
    <text evidence="2">The sequence shown here is derived from an EMBL/GenBank/DDBJ whole genome shotgun (WGS) entry which is preliminary data.</text>
</comment>
<proteinExistence type="predicted"/>
<evidence type="ECO:0008006" key="4">
    <source>
        <dbReference type="Google" id="ProtNLM"/>
    </source>
</evidence>
<dbReference type="Proteomes" id="UP000034793">
    <property type="component" value="Unassembled WGS sequence"/>
</dbReference>
<evidence type="ECO:0000313" key="3">
    <source>
        <dbReference type="Proteomes" id="UP000034793"/>
    </source>
</evidence>
<feature type="compositionally biased region" description="Acidic residues" evidence="1">
    <location>
        <begin position="185"/>
        <end position="199"/>
    </location>
</feature>
<dbReference type="AlphaFoldDB" id="A0A0G0RZQ3"/>
<protein>
    <recommendedName>
        <fullName evidence="4">Bacteriophage T4 Gp32 single-stranded DNA-binding domain-containing protein</fullName>
    </recommendedName>
</protein>
<evidence type="ECO:0000313" key="2">
    <source>
        <dbReference type="EMBL" id="KKR27915.1"/>
    </source>
</evidence>
<evidence type="ECO:0000256" key="1">
    <source>
        <dbReference type="SAM" id="MobiDB-lite"/>
    </source>
</evidence>
<name>A0A0G0RZQ3_9BACT</name>